<gene>
    <name evidence="1" type="ORF">R5W23_004901</name>
</gene>
<proteinExistence type="predicted"/>
<name>A0ABU5FAG1_9BACT</name>
<accession>A0ABU5FAG1</accession>
<evidence type="ECO:0000313" key="1">
    <source>
        <dbReference type="EMBL" id="MDY3563398.1"/>
    </source>
</evidence>
<dbReference type="EMBL" id="JAXBLV010000237">
    <property type="protein sequence ID" value="MDY3563398.1"/>
    <property type="molecule type" value="Genomic_DNA"/>
</dbReference>
<keyword evidence="2" id="KW-1185">Reference proteome</keyword>
<evidence type="ECO:0000313" key="2">
    <source>
        <dbReference type="Proteomes" id="UP001272242"/>
    </source>
</evidence>
<dbReference type="RefSeq" id="WP_320689605.1">
    <property type="nucleotide sequence ID" value="NZ_JAXBLV010000237.1"/>
</dbReference>
<evidence type="ECO:0008006" key="3">
    <source>
        <dbReference type="Google" id="ProtNLM"/>
    </source>
</evidence>
<reference evidence="2" key="1">
    <citation type="journal article" date="2023" name="Mar. Drugs">
        <title>Gemmata algarum, a Novel Planctomycete Isolated from an Algal Mat, Displays Antimicrobial Activity.</title>
        <authorList>
            <person name="Kumar G."/>
            <person name="Kallscheuer N."/>
            <person name="Kashif M."/>
            <person name="Ahamad S."/>
            <person name="Jagadeeshwari U."/>
            <person name="Pannikurungottu S."/>
            <person name="Haufschild T."/>
            <person name="Kabuu M."/>
            <person name="Sasikala C."/>
            <person name="Jogler C."/>
            <person name="Ramana C."/>
        </authorList>
    </citation>
    <scope>NUCLEOTIDE SEQUENCE [LARGE SCALE GENOMIC DNA]</scope>
    <source>
        <strain evidence="2">JC673</strain>
    </source>
</reference>
<organism evidence="1 2">
    <name type="scientific">Gemmata algarum</name>
    <dbReference type="NCBI Taxonomy" id="2975278"/>
    <lineage>
        <taxon>Bacteria</taxon>
        <taxon>Pseudomonadati</taxon>
        <taxon>Planctomycetota</taxon>
        <taxon>Planctomycetia</taxon>
        <taxon>Gemmatales</taxon>
        <taxon>Gemmataceae</taxon>
        <taxon>Gemmata</taxon>
    </lineage>
</organism>
<dbReference type="Proteomes" id="UP001272242">
    <property type="component" value="Unassembled WGS sequence"/>
</dbReference>
<comment type="caution">
    <text evidence="1">The sequence shown here is derived from an EMBL/GenBank/DDBJ whole genome shotgun (WGS) entry which is preliminary data.</text>
</comment>
<sequence>MKPSRVTKLERQVRNRPCPGCGRPFDPPGARNDECDFERLSRDEQAELVALIQATLTPPCVRCGRQGHNLSGASDEQLNRTLALLRILLGHEFTALNGLT</sequence>
<protein>
    <recommendedName>
        <fullName evidence="3">YgiT-type zinc finger protein</fullName>
    </recommendedName>
</protein>